<feature type="region of interest" description="Disordered" evidence="1">
    <location>
        <begin position="377"/>
        <end position="488"/>
    </location>
</feature>
<organism evidence="2 3">
    <name type="scientific">Oikopleura dioica</name>
    <name type="common">Tunicate</name>
    <dbReference type="NCBI Taxonomy" id="34765"/>
    <lineage>
        <taxon>Eukaryota</taxon>
        <taxon>Metazoa</taxon>
        <taxon>Chordata</taxon>
        <taxon>Tunicata</taxon>
        <taxon>Appendicularia</taxon>
        <taxon>Copelata</taxon>
        <taxon>Oikopleuridae</taxon>
        <taxon>Oikopleura</taxon>
    </lineage>
</organism>
<keyword evidence="3" id="KW-1185">Reference proteome</keyword>
<feature type="compositionally biased region" description="Polar residues" evidence="1">
    <location>
        <begin position="477"/>
        <end position="488"/>
    </location>
</feature>
<accession>A0ABN7S9I1</accession>
<evidence type="ECO:0000256" key="1">
    <source>
        <dbReference type="SAM" id="MobiDB-lite"/>
    </source>
</evidence>
<name>A0ABN7S9I1_OIKDI</name>
<protein>
    <submittedName>
        <fullName evidence="2">Oidioi.mRNA.OKI2018_I69.PAR.g12985.t1.cds</fullName>
    </submittedName>
</protein>
<feature type="compositionally biased region" description="Polar residues" evidence="1">
    <location>
        <begin position="90"/>
        <end position="100"/>
    </location>
</feature>
<reference evidence="2 3" key="1">
    <citation type="submission" date="2021-04" db="EMBL/GenBank/DDBJ databases">
        <authorList>
            <person name="Bliznina A."/>
        </authorList>
    </citation>
    <scope>NUCLEOTIDE SEQUENCE [LARGE SCALE GENOMIC DNA]</scope>
</reference>
<evidence type="ECO:0000313" key="3">
    <source>
        <dbReference type="Proteomes" id="UP001158576"/>
    </source>
</evidence>
<dbReference type="Proteomes" id="UP001158576">
    <property type="component" value="Chromosome PAR"/>
</dbReference>
<sequence length="760" mass="85470">MVHAQTMVPQAFWAALNNQNLDDMSVPQWSIVVNDAGIQCSLFFENPDAKESSKSADSSGICSSSPVRKEDEESKGSTEPFPKDEEKMETSGTEEISTSPKIPGAFPTIPGLNGLPFLQQYLATQMLNSPALNGQQQNARPQPHVRQMNQAPINDEPTPVPGDLMLISQENRRRLINLREEAQANRLSVTAFIRRGALLYFDSDELAMNRLHTLDQRRLGALELETKFYFAESDSIEKSANSEHRVRFRPNNGFNINGVNFNAPGLGKHQDLSAALTMAKMSLPASTTAPTSVPGMPSISAAMPIPQMPELQPATITEAPPSPTQAESATSAPSQPAESVLQNPPVSSMFPGHMNLAASSPTISQNPLFTPHAFSPSPLVKPFGATITTGDESVKPRDSRRRDSKQDQRRRVEQFGRDQRDSDEQYDTRRRRSSPPRKRVEDPAPPMRTRRYSSDLSDEDFNHSRPPPPRRRKNQKDGLQNNDMSNNKVSLQVELANVRDILEKQGMYETQRKDDRRPDRRRREMDSRKDSRDDKGPKRYSNRTRPKHWNERGSQSPPQHELAQTFDEPLAQADEFRDVLGKHFNVSSQRAKELIMQIKSQLTPSMPQGTDMFQQGAPPTSFPERVQQVDNRRNNMTNEQMLAYQQQYQQLLHQNQQQLASGIGQDAMQDMVRNLQQEQYNRQLNLGNFYQQQGSIPNYDASLTQQLQAQTSAGFSGMNVSTVNSAMNPAVSTMGPNALNSLMQHNGTTYFQPVDKRQNY</sequence>
<feature type="region of interest" description="Disordered" evidence="1">
    <location>
        <begin position="504"/>
        <end position="563"/>
    </location>
</feature>
<evidence type="ECO:0000313" key="2">
    <source>
        <dbReference type="EMBL" id="CAG5091342.1"/>
    </source>
</evidence>
<feature type="region of interest" description="Disordered" evidence="1">
    <location>
        <begin position="313"/>
        <end position="353"/>
    </location>
</feature>
<feature type="compositionally biased region" description="Basic and acidic residues" evidence="1">
    <location>
        <begin position="67"/>
        <end position="89"/>
    </location>
</feature>
<proteinExistence type="predicted"/>
<feature type="compositionally biased region" description="Basic residues" evidence="1">
    <location>
        <begin position="538"/>
        <end position="547"/>
    </location>
</feature>
<feature type="region of interest" description="Disordered" evidence="1">
    <location>
        <begin position="49"/>
        <end position="105"/>
    </location>
</feature>
<feature type="compositionally biased region" description="Basic and acidic residues" evidence="1">
    <location>
        <begin position="392"/>
        <end position="428"/>
    </location>
</feature>
<feature type="compositionally biased region" description="Polar residues" evidence="1">
    <location>
        <begin position="324"/>
        <end position="346"/>
    </location>
</feature>
<dbReference type="EMBL" id="OU015568">
    <property type="protein sequence ID" value="CAG5091342.1"/>
    <property type="molecule type" value="Genomic_DNA"/>
</dbReference>
<feature type="compositionally biased region" description="Basic and acidic residues" evidence="1">
    <location>
        <begin position="510"/>
        <end position="537"/>
    </location>
</feature>
<gene>
    <name evidence="2" type="ORF">OKIOD_LOCUS4543</name>
</gene>